<keyword evidence="4 5" id="KW-0472">Membrane</keyword>
<evidence type="ECO:0000256" key="2">
    <source>
        <dbReference type="ARBA" id="ARBA00022692"/>
    </source>
</evidence>
<evidence type="ECO:0000259" key="6">
    <source>
        <dbReference type="Pfam" id="PF07298"/>
    </source>
</evidence>
<dbReference type="EMBL" id="KK583218">
    <property type="protein sequence ID" value="KDO27323.1"/>
    <property type="molecule type" value="Genomic_DNA"/>
</dbReference>
<protein>
    <recommendedName>
        <fullName evidence="6">NnrU domain-containing protein</fullName>
    </recommendedName>
</protein>
<evidence type="ECO:0000256" key="3">
    <source>
        <dbReference type="ARBA" id="ARBA00022989"/>
    </source>
</evidence>
<comment type="subcellular location">
    <subcellularLocation>
        <location evidence="1">Membrane</location>
        <topology evidence="1">Multi-pass membrane protein</topology>
    </subcellularLocation>
</comment>
<feature type="transmembrane region" description="Helical" evidence="5">
    <location>
        <begin position="82"/>
        <end position="99"/>
    </location>
</feature>
<evidence type="ECO:0000256" key="1">
    <source>
        <dbReference type="ARBA" id="ARBA00004141"/>
    </source>
</evidence>
<dbReference type="KEGG" id="spar:SPRG_07571"/>
<evidence type="ECO:0000256" key="5">
    <source>
        <dbReference type="SAM" id="Phobius"/>
    </source>
</evidence>
<evidence type="ECO:0000313" key="7">
    <source>
        <dbReference type="EMBL" id="KDO27323.1"/>
    </source>
</evidence>
<dbReference type="VEuPathDB" id="FungiDB:SPRG_07571"/>
<dbReference type="GeneID" id="24129839"/>
<feature type="domain" description="NnrU" evidence="6">
    <location>
        <begin position="14"/>
        <end position="241"/>
    </location>
</feature>
<keyword evidence="8" id="KW-1185">Reference proteome</keyword>
<evidence type="ECO:0000313" key="8">
    <source>
        <dbReference type="Proteomes" id="UP000030745"/>
    </source>
</evidence>
<dbReference type="OMA" id="CASIAYG"/>
<feature type="transmembrane region" description="Helical" evidence="5">
    <location>
        <begin position="44"/>
        <end position="62"/>
    </location>
</feature>
<dbReference type="AlphaFoldDB" id="A0A067CA11"/>
<keyword evidence="3 5" id="KW-1133">Transmembrane helix</keyword>
<evidence type="ECO:0000256" key="4">
    <source>
        <dbReference type="ARBA" id="ARBA00023136"/>
    </source>
</evidence>
<dbReference type="RefSeq" id="XP_012202095.1">
    <property type="nucleotide sequence ID" value="XM_012346705.1"/>
</dbReference>
<dbReference type="InterPro" id="IPR009915">
    <property type="entry name" value="NnrU_dom"/>
</dbReference>
<organism evidence="7 8">
    <name type="scientific">Saprolegnia parasitica (strain CBS 223.65)</name>
    <dbReference type="NCBI Taxonomy" id="695850"/>
    <lineage>
        <taxon>Eukaryota</taxon>
        <taxon>Sar</taxon>
        <taxon>Stramenopiles</taxon>
        <taxon>Oomycota</taxon>
        <taxon>Saprolegniomycetes</taxon>
        <taxon>Saprolegniales</taxon>
        <taxon>Saprolegniaceae</taxon>
        <taxon>Saprolegnia</taxon>
    </lineage>
</organism>
<dbReference type="Pfam" id="PF07298">
    <property type="entry name" value="NnrU"/>
    <property type="match status" value="1"/>
</dbReference>
<keyword evidence="2 5" id="KW-0812">Transmembrane</keyword>
<dbReference type="OrthoDB" id="41527at2759"/>
<sequence>MALLAHKGCRWIVLGWSAFIAENIVLSEYKEEIIASFGKDKYRLAYSTLSTGACASIAYGYLAHGRQQGPLVKSLAKKWPLPVFAIQALGLAGMVSLALPKLQIPLSVQALEDATSSALEKKDNMTFSVQCPVDFKAGKINLLEVSRYPMLFAFGLASLGTSLASPYLSLRLLAGFPMAMAVVGGMHQDRLRLRSGALDKETYEKTSLLPFVALVQNGGWENVQVPWVNVGLGVSIALVLARRRAVALRAFKL</sequence>
<gene>
    <name evidence="7" type="ORF">SPRG_07571</name>
</gene>
<reference evidence="7 8" key="1">
    <citation type="journal article" date="2013" name="PLoS Genet.">
        <title>Distinctive expansion of potential virulence genes in the genome of the oomycete fish pathogen Saprolegnia parasitica.</title>
        <authorList>
            <person name="Jiang R.H."/>
            <person name="de Bruijn I."/>
            <person name="Haas B.J."/>
            <person name="Belmonte R."/>
            <person name="Lobach L."/>
            <person name="Christie J."/>
            <person name="van den Ackerveken G."/>
            <person name="Bottin A."/>
            <person name="Bulone V."/>
            <person name="Diaz-Moreno S.M."/>
            <person name="Dumas B."/>
            <person name="Fan L."/>
            <person name="Gaulin E."/>
            <person name="Govers F."/>
            <person name="Grenville-Briggs L.J."/>
            <person name="Horner N.R."/>
            <person name="Levin J.Z."/>
            <person name="Mammella M."/>
            <person name="Meijer H.J."/>
            <person name="Morris P."/>
            <person name="Nusbaum C."/>
            <person name="Oome S."/>
            <person name="Phillips A.J."/>
            <person name="van Rooyen D."/>
            <person name="Rzeszutek E."/>
            <person name="Saraiva M."/>
            <person name="Secombes C.J."/>
            <person name="Seidl M.F."/>
            <person name="Snel B."/>
            <person name="Stassen J.H."/>
            <person name="Sykes S."/>
            <person name="Tripathy S."/>
            <person name="van den Berg H."/>
            <person name="Vega-Arreguin J.C."/>
            <person name="Wawra S."/>
            <person name="Young S.K."/>
            <person name="Zeng Q."/>
            <person name="Dieguez-Uribeondo J."/>
            <person name="Russ C."/>
            <person name="Tyler B.M."/>
            <person name="van West P."/>
        </authorList>
    </citation>
    <scope>NUCLEOTIDE SEQUENCE [LARGE SCALE GENOMIC DNA]</scope>
    <source>
        <strain evidence="7 8">CBS 223.65</strain>
    </source>
</reference>
<dbReference type="GO" id="GO:0016020">
    <property type="term" value="C:membrane"/>
    <property type="evidence" value="ECO:0007669"/>
    <property type="project" value="UniProtKB-SubCell"/>
</dbReference>
<accession>A0A067CA11</accession>
<feature type="transmembrane region" description="Helical" evidence="5">
    <location>
        <begin position="148"/>
        <end position="168"/>
    </location>
</feature>
<dbReference type="Proteomes" id="UP000030745">
    <property type="component" value="Unassembled WGS sequence"/>
</dbReference>
<feature type="transmembrane region" description="Helical" evidence="5">
    <location>
        <begin position="224"/>
        <end position="241"/>
    </location>
</feature>
<proteinExistence type="predicted"/>
<name>A0A067CA11_SAPPC</name>